<dbReference type="OrthoDB" id="2339462at2"/>
<protein>
    <submittedName>
        <fullName evidence="1">Uncharacterized protein</fullName>
    </submittedName>
</protein>
<evidence type="ECO:0000313" key="1">
    <source>
        <dbReference type="EMBL" id="SFQ11035.1"/>
    </source>
</evidence>
<proteinExistence type="predicted"/>
<evidence type="ECO:0000313" key="2">
    <source>
        <dbReference type="Proteomes" id="UP000199136"/>
    </source>
</evidence>
<gene>
    <name evidence="1" type="ORF">SAMN04488506_0593</name>
</gene>
<dbReference type="RefSeq" id="WP_092479666.1">
    <property type="nucleotide sequence ID" value="NZ_FOXW01000002.1"/>
</dbReference>
<organism evidence="1 2">
    <name type="scientific">Desemzia incerta</name>
    <dbReference type="NCBI Taxonomy" id="82801"/>
    <lineage>
        <taxon>Bacteria</taxon>
        <taxon>Bacillati</taxon>
        <taxon>Bacillota</taxon>
        <taxon>Bacilli</taxon>
        <taxon>Lactobacillales</taxon>
        <taxon>Carnobacteriaceae</taxon>
        <taxon>Desemzia</taxon>
    </lineage>
</organism>
<name>A0A1I5VU87_9LACT</name>
<dbReference type="EMBL" id="FOXW01000002">
    <property type="protein sequence ID" value="SFQ11035.1"/>
    <property type="molecule type" value="Genomic_DNA"/>
</dbReference>
<dbReference type="AlphaFoldDB" id="A0A1I5VU87"/>
<dbReference type="Proteomes" id="UP000199136">
    <property type="component" value="Unassembled WGS sequence"/>
</dbReference>
<sequence length="227" mass="26259">MSNTYLIAKTSNFNRNYSIDPNVQTSLLDADGLAITEGDPETRMQHSTNIQVDNKDVAVYTIHHDYKVKKTGKVFDRIFHYYLDPKDFYLYYVEAESLLLVRAQKDVAKDFLSYLSQEFPNFKYEILEPNLKTIMSKVDGLKGAWISVVKDGVNTEAYFGSEVENDDDVREGIDNEKATYITFIYLFADKEIYCGISKKGNITLYDDSLTDDEKQVIIMRIYEHLIK</sequence>
<reference evidence="1 2" key="1">
    <citation type="submission" date="2016-10" db="EMBL/GenBank/DDBJ databases">
        <authorList>
            <person name="de Groot N.N."/>
        </authorList>
    </citation>
    <scope>NUCLEOTIDE SEQUENCE [LARGE SCALE GENOMIC DNA]</scope>
    <source>
        <strain evidence="1 2">DSM 20581</strain>
    </source>
</reference>
<accession>A0A1I5VU87</accession>
<keyword evidence="2" id="KW-1185">Reference proteome</keyword>